<keyword evidence="1" id="KW-1185">Reference proteome</keyword>
<dbReference type="WBParaSite" id="jg3922">
    <property type="protein sequence ID" value="jg3922"/>
    <property type="gene ID" value="jg3922"/>
</dbReference>
<evidence type="ECO:0000313" key="1">
    <source>
        <dbReference type="Proteomes" id="UP000887574"/>
    </source>
</evidence>
<dbReference type="AlphaFoldDB" id="A0A915ECS3"/>
<proteinExistence type="predicted"/>
<evidence type="ECO:0000313" key="2">
    <source>
        <dbReference type="WBParaSite" id="jg3922"/>
    </source>
</evidence>
<accession>A0A915ECS3</accession>
<reference evidence="2" key="1">
    <citation type="submission" date="2022-11" db="UniProtKB">
        <authorList>
            <consortium name="WormBaseParasite"/>
        </authorList>
    </citation>
    <scope>IDENTIFICATION</scope>
</reference>
<sequence>MMVFEKRDEKAISLMMYVSEDTMLNPVLPGHRSPKWFGSPPAVLLPGAEMKERNRCVKVTNPDYGIIELRKECLLDAYLSPKSAL</sequence>
<name>A0A915ECS3_9BILA</name>
<organism evidence="1 2">
    <name type="scientific">Ditylenchus dipsaci</name>
    <dbReference type="NCBI Taxonomy" id="166011"/>
    <lineage>
        <taxon>Eukaryota</taxon>
        <taxon>Metazoa</taxon>
        <taxon>Ecdysozoa</taxon>
        <taxon>Nematoda</taxon>
        <taxon>Chromadorea</taxon>
        <taxon>Rhabditida</taxon>
        <taxon>Tylenchina</taxon>
        <taxon>Tylenchomorpha</taxon>
        <taxon>Sphaerularioidea</taxon>
        <taxon>Anguinidae</taxon>
        <taxon>Anguininae</taxon>
        <taxon>Ditylenchus</taxon>
    </lineage>
</organism>
<dbReference type="Proteomes" id="UP000887574">
    <property type="component" value="Unplaced"/>
</dbReference>
<protein>
    <submittedName>
        <fullName evidence="2">Uncharacterized protein</fullName>
    </submittedName>
</protein>